<keyword evidence="6" id="KW-0862">Zinc</keyword>
<proteinExistence type="inferred from homology"/>
<evidence type="ECO:0000256" key="8">
    <source>
        <dbReference type="ARBA" id="ARBA00023015"/>
    </source>
</evidence>
<keyword evidence="3" id="KW-0963">Cytoplasm</keyword>
<dbReference type="Pfam" id="PF01475">
    <property type="entry name" value="FUR"/>
    <property type="match status" value="1"/>
</dbReference>
<dbReference type="SUPFAM" id="SSF46785">
    <property type="entry name" value="Winged helix' DNA-binding domain"/>
    <property type="match status" value="1"/>
</dbReference>
<sequence length="168" mass="18294">MANVPERREERVVVSDTSHADHLRRHALRATRQRVAVLKALERYPHSDAASLADVVRRDFVTISHQAVYDVLAALVEVRLVRRMDLAGAAALYEIHDGQDHGHAVCRICGSVYDIDIDAGAVGHPAPGFIVEAVDVVYRGTCLTCTSAAPGSNPRPGNRIQSATTKEH</sequence>
<dbReference type="EMBL" id="JADAQT010000062">
    <property type="protein sequence ID" value="MBE1875357.1"/>
    <property type="molecule type" value="Genomic_DNA"/>
</dbReference>
<evidence type="ECO:0000256" key="9">
    <source>
        <dbReference type="ARBA" id="ARBA00023125"/>
    </source>
</evidence>
<dbReference type="InterPro" id="IPR036390">
    <property type="entry name" value="WH_DNA-bd_sf"/>
</dbReference>
<keyword evidence="9" id="KW-0238">DNA-binding</keyword>
<evidence type="ECO:0000256" key="4">
    <source>
        <dbReference type="ARBA" id="ARBA00022491"/>
    </source>
</evidence>
<evidence type="ECO:0000256" key="1">
    <source>
        <dbReference type="ARBA" id="ARBA00004496"/>
    </source>
</evidence>
<keyword evidence="12" id="KW-1185">Reference proteome</keyword>
<evidence type="ECO:0000256" key="2">
    <source>
        <dbReference type="ARBA" id="ARBA00007957"/>
    </source>
</evidence>
<keyword evidence="5" id="KW-0479">Metal-binding</keyword>
<dbReference type="InterPro" id="IPR043135">
    <property type="entry name" value="Fur_C"/>
</dbReference>
<evidence type="ECO:0000313" key="12">
    <source>
        <dbReference type="Proteomes" id="UP000625527"/>
    </source>
</evidence>
<name>A0ABR9MVE1_9MICO</name>
<dbReference type="InterPro" id="IPR036388">
    <property type="entry name" value="WH-like_DNA-bd_sf"/>
</dbReference>
<reference evidence="11 12" key="1">
    <citation type="submission" date="2020-10" db="EMBL/GenBank/DDBJ databases">
        <title>Myceligenerans pegani sp. nov., an endophytic actinomycete isolated from Peganum harmala L. in Xinjiang, China.</title>
        <authorList>
            <person name="Xin L."/>
        </authorList>
    </citation>
    <scope>NUCLEOTIDE SEQUENCE [LARGE SCALE GENOMIC DNA]</scope>
    <source>
        <strain evidence="11 12">TRM65318</strain>
    </source>
</reference>
<comment type="similarity">
    <text evidence="2">Belongs to the Fur family.</text>
</comment>
<comment type="caution">
    <text evidence="11">The sequence shown here is derived from an EMBL/GenBank/DDBJ whole genome shotgun (WGS) entry which is preliminary data.</text>
</comment>
<comment type="subcellular location">
    <subcellularLocation>
        <location evidence="1">Cytoplasm</location>
    </subcellularLocation>
</comment>
<dbReference type="Proteomes" id="UP000625527">
    <property type="component" value="Unassembled WGS sequence"/>
</dbReference>
<evidence type="ECO:0000313" key="11">
    <source>
        <dbReference type="EMBL" id="MBE1875357.1"/>
    </source>
</evidence>
<accession>A0ABR9MVE1</accession>
<evidence type="ECO:0000256" key="10">
    <source>
        <dbReference type="ARBA" id="ARBA00023163"/>
    </source>
</evidence>
<dbReference type="PANTHER" id="PTHR33202:SF18">
    <property type="entry name" value="TRANSCRIPTIONAL REGULATOR FURA"/>
    <property type="match status" value="1"/>
</dbReference>
<organism evidence="11 12">
    <name type="scientific">Myceligenerans pegani</name>
    <dbReference type="NCBI Taxonomy" id="2776917"/>
    <lineage>
        <taxon>Bacteria</taxon>
        <taxon>Bacillati</taxon>
        <taxon>Actinomycetota</taxon>
        <taxon>Actinomycetes</taxon>
        <taxon>Micrococcales</taxon>
        <taxon>Promicromonosporaceae</taxon>
        <taxon>Myceligenerans</taxon>
    </lineage>
</organism>
<evidence type="ECO:0000256" key="7">
    <source>
        <dbReference type="ARBA" id="ARBA00023004"/>
    </source>
</evidence>
<evidence type="ECO:0000256" key="6">
    <source>
        <dbReference type="ARBA" id="ARBA00022833"/>
    </source>
</evidence>
<keyword evidence="4" id="KW-0678">Repressor</keyword>
<dbReference type="Gene3D" id="1.10.10.10">
    <property type="entry name" value="Winged helix-like DNA-binding domain superfamily/Winged helix DNA-binding domain"/>
    <property type="match status" value="1"/>
</dbReference>
<dbReference type="Gene3D" id="3.30.1490.190">
    <property type="match status" value="1"/>
</dbReference>
<dbReference type="CDD" id="cd07153">
    <property type="entry name" value="Fur_like"/>
    <property type="match status" value="1"/>
</dbReference>
<keyword evidence="7" id="KW-0408">Iron</keyword>
<dbReference type="PANTHER" id="PTHR33202">
    <property type="entry name" value="ZINC UPTAKE REGULATION PROTEIN"/>
    <property type="match status" value="1"/>
</dbReference>
<gene>
    <name evidence="11" type="ORF">IHE71_06495</name>
</gene>
<evidence type="ECO:0000256" key="5">
    <source>
        <dbReference type="ARBA" id="ARBA00022723"/>
    </source>
</evidence>
<keyword evidence="8" id="KW-0805">Transcription regulation</keyword>
<keyword evidence="10" id="KW-0804">Transcription</keyword>
<evidence type="ECO:0000256" key="3">
    <source>
        <dbReference type="ARBA" id="ARBA00022490"/>
    </source>
</evidence>
<dbReference type="InterPro" id="IPR002481">
    <property type="entry name" value="FUR"/>
</dbReference>
<protein>
    <submittedName>
        <fullName evidence="11">Transcriptional repressor</fullName>
    </submittedName>
</protein>